<feature type="compositionally biased region" description="Polar residues" evidence="1">
    <location>
        <begin position="60"/>
        <end position="71"/>
    </location>
</feature>
<dbReference type="AlphaFoldDB" id="A0A3E2MN37"/>
<gene>
    <name evidence="2" type="ORF">DAVIS_05453</name>
</gene>
<organism evidence="2 3">
    <name type="scientific">Mycobacterium marinum</name>
    <dbReference type="NCBI Taxonomy" id="1781"/>
    <lineage>
        <taxon>Bacteria</taxon>
        <taxon>Bacillati</taxon>
        <taxon>Actinomycetota</taxon>
        <taxon>Actinomycetes</taxon>
        <taxon>Mycobacteriales</taxon>
        <taxon>Mycobacteriaceae</taxon>
        <taxon>Mycobacterium</taxon>
        <taxon>Mycobacterium ulcerans group</taxon>
    </lineage>
</organism>
<dbReference type="Proteomes" id="UP000257451">
    <property type="component" value="Unassembled WGS sequence"/>
</dbReference>
<name>A0A3E2MN37_MYCMR</name>
<comment type="caution">
    <text evidence="2">The sequence shown here is derived from an EMBL/GenBank/DDBJ whole genome shotgun (WGS) entry which is preliminary data.</text>
</comment>
<dbReference type="EMBL" id="PEDF01000212">
    <property type="protein sequence ID" value="RFZ32303.1"/>
    <property type="molecule type" value="Genomic_DNA"/>
</dbReference>
<accession>A0A3E2MN37</accession>
<feature type="region of interest" description="Disordered" evidence="1">
    <location>
        <begin position="52"/>
        <end position="71"/>
    </location>
</feature>
<evidence type="ECO:0000313" key="2">
    <source>
        <dbReference type="EMBL" id="RFZ32303.1"/>
    </source>
</evidence>
<evidence type="ECO:0000313" key="3">
    <source>
        <dbReference type="Proteomes" id="UP000257451"/>
    </source>
</evidence>
<evidence type="ECO:0000256" key="1">
    <source>
        <dbReference type="SAM" id="MobiDB-lite"/>
    </source>
</evidence>
<protein>
    <submittedName>
        <fullName evidence="2">Uncharacterized protein</fullName>
    </submittedName>
</protein>
<feature type="region of interest" description="Disordered" evidence="1">
    <location>
        <begin position="1"/>
        <end position="22"/>
    </location>
</feature>
<dbReference type="RefSeq" id="WP_094361272.1">
    <property type="nucleotide sequence ID" value="NZ_CAXKZZ010000012.1"/>
</dbReference>
<reference evidence="2 3" key="1">
    <citation type="journal article" date="2018" name="Sci. Rep.">
        <title>Extensive genomic diversity among Mycobacterium marinum strains revealed by whole genome sequencing.</title>
        <authorList>
            <person name="Das S."/>
            <person name="Pettersson B.M."/>
            <person name="Behra P.R."/>
            <person name="Mallick A."/>
            <person name="Cheramie M."/>
            <person name="Ramesh M."/>
            <person name="Shirreff L."/>
            <person name="DuCote T."/>
            <person name="Dasgupta S."/>
            <person name="Ennis D.G."/>
            <person name="Kirsebom L.A."/>
        </authorList>
    </citation>
    <scope>NUCLEOTIDE SEQUENCE [LARGE SCALE GENOMIC DNA]</scope>
    <source>
        <strain evidence="2 3">Davis1</strain>
    </source>
</reference>
<proteinExistence type="predicted"/>
<sequence length="71" mass="7995">MSRKIAGKIFSTPEEAGVTPPTEEELARARKMLDDFQKKVNAVAPKDRITDVSPKFWDDTSGTEYQSPPKR</sequence>